<organism evidence="3 4">
    <name type="scientific">Arthrobotrys conoides</name>
    <dbReference type="NCBI Taxonomy" id="74498"/>
    <lineage>
        <taxon>Eukaryota</taxon>
        <taxon>Fungi</taxon>
        <taxon>Dikarya</taxon>
        <taxon>Ascomycota</taxon>
        <taxon>Pezizomycotina</taxon>
        <taxon>Orbiliomycetes</taxon>
        <taxon>Orbiliales</taxon>
        <taxon>Orbiliaceae</taxon>
        <taxon>Arthrobotrys</taxon>
    </lineage>
</organism>
<evidence type="ECO:0000256" key="2">
    <source>
        <dbReference type="SAM" id="SignalP"/>
    </source>
</evidence>
<dbReference type="Proteomes" id="UP001307849">
    <property type="component" value="Unassembled WGS sequence"/>
</dbReference>
<feature type="compositionally biased region" description="Basic and acidic residues" evidence="1">
    <location>
        <begin position="357"/>
        <end position="371"/>
    </location>
</feature>
<evidence type="ECO:0000313" key="4">
    <source>
        <dbReference type="Proteomes" id="UP001307849"/>
    </source>
</evidence>
<feature type="chain" id="PRO_5042991924" evidence="2">
    <location>
        <begin position="29"/>
        <end position="394"/>
    </location>
</feature>
<protein>
    <submittedName>
        <fullName evidence="3">Uncharacterized protein</fullName>
    </submittedName>
</protein>
<proteinExistence type="predicted"/>
<name>A0AAN8NSI4_9PEZI</name>
<dbReference type="AlphaFoldDB" id="A0AAN8NSI4"/>
<keyword evidence="4" id="KW-1185">Reference proteome</keyword>
<feature type="signal peptide" evidence="2">
    <location>
        <begin position="1"/>
        <end position="28"/>
    </location>
</feature>
<evidence type="ECO:0000256" key="1">
    <source>
        <dbReference type="SAM" id="MobiDB-lite"/>
    </source>
</evidence>
<evidence type="ECO:0000313" key="3">
    <source>
        <dbReference type="EMBL" id="KAK6520819.1"/>
    </source>
</evidence>
<feature type="compositionally biased region" description="Polar residues" evidence="1">
    <location>
        <begin position="372"/>
        <end position="383"/>
    </location>
</feature>
<feature type="region of interest" description="Disordered" evidence="1">
    <location>
        <begin position="351"/>
        <end position="394"/>
    </location>
</feature>
<gene>
    <name evidence="3" type="ORF">TWF506_001062</name>
</gene>
<comment type="caution">
    <text evidence="3">The sequence shown here is derived from an EMBL/GenBank/DDBJ whole genome shotgun (WGS) entry which is preliminary data.</text>
</comment>
<keyword evidence="2" id="KW-0732">Signal</keyword>
<sequence>MGFSKRFLVVLKFFFWVLASEILQKAEAKPLGTSKIYDRLSPPGNQTESISLTNWTTPINTPDIHIEERKPYNETQVDGFQETNSAVRHHDPSAVKPDKRAGDFEGPVNLPEGFYLADMIVECLSPLQISKTTTEDYARRDITSRYLRRGLVPVYPDWKINLDVDKGPIAVAFMEFLWREAGRCQECYCRAGEGTLNGTPLLDGARYGLMGNPGSKCPTLAFAAKCCMCKEFLFYRGDSNKGQRTGKLHFGYENSRYLRGPADSTLTPEQKELFGAAALFPKHESHQQGDSWGVQGEVFEDSQERPQKFFVPDTKEPYYLEGPEIEADEVGAPGHPSLNWLRNIDFQSSQFSKRKRAVETDPKDTVRDYSQKDTASISGSNSIEIAEADRPPDS</sequence>
<reference evidence="3 4" key="1">
    <citation type="submission" date="2019-10" db="EMBL/GenBank/DDBJ databases">
        <authorList>
            <person name="Palmer J.M."/>
        </authorList>
    </citation>
    <scope>NUCLEOTIDE SEQUENCE [LARGE SCALE GENOMIC DNA]</scope>
    <source>
        <strain evidence="3 4">TWF506</strain>
    </source>
</reference>
<accession>A0AAN8NSI4</accession>
<dbReference type="EMBL" id="JAVHJM010000001">
    <property type="protein sequence ID" value="KAK6520819.1"/>
    <property type="molecule type" value="Genomic_DNA"/>
</dbReference>